<evidence type="ECO:0000313" key="2">
    <source>
        <dbReference type="EMBL" id="LAA58327.1"/>
    </source>
</evidence>
<dbReference type="AlphaFoldDB" id="A0A2D4GF08"/>
<reference evidence="2" key="2">
    <citation type="submission" date="2017-11" db="EMBL/GenBank/DDBJ databases">
        <title>Coralsnake Venomics: Analyses of Venom Gland Transcriptomes and Proteomes of Six Brazilian Taxa.</title>
        <authorList>
            <person name="Aird S.D."/>
            <person name="Jorge da Silva N."/>
            <person name="Qiu L."/>
            <person name="Villar-Briones A."/>
            <person name="Aparecida-Saddi V."/>
            <person name="Campos-Telles M.P."/>
            <person name="Grau M."/>
            <person name="Mikheyev A.S."/>
        </authorList>
    </citation>
    <scope>NUCLEOTIDE SEQUENCE</scope>
    <source>
        <tissue evidence="2">Venom_gland</tissue>
    </source>
</reference>
<organism evidence="2">
    <name type="scientific">Micrurus corallinus</name>
    <name type="common">Brazilian coral snake</name>
    <dbReference type="NCBI Taxonomy" id="54390"/>
    <lineage>
        <taxon>Eukaryota</taxon>
        <taxon>Metazoa</taxon>
        <taxon>Chordata</taxon>
        <taxon>Craniata</taxon>
        <taxon>Vertebrata</taxon>
        <taxon>Euteleostomi</taxon>
        <taxon>Lepidosauria</taxon>
        <taxon>Squamata</taxon>
        <taxon>Bifurcata</taxon>
        <taxon>Unidentata</taxon>
        <taxon>Episquamata</taxon>
        <taxon>Toxicofera</taxon>
        <taxon>Serpentes</taxon>
        <taxon>Colubroidea</taxon>
        <taxon>Elapidae</taxon>
        <taxon>Elapinae</taxon>
        <taxon>Micrurus</taxon>
    </lineage>
</organism>
<evidence type="ECO:0000259" key="1">
    <source>
        <dbReference type="Pfam" id="PF25382"/>
    </source>
</evidence>
<reference evidence="2" key="1">
    <citation type="submission" date="2017-07" db="EMBL/GenBank/DDBJ databases">
        <authorList>
            <person name="Mikheyev A."/>
            <person name="Grau M."/>
        </authorList>
    </citation>
    <scope>NUCLEOTIDE SEQUENCE</scope>
    <source>
        <tissue evidence="2">Venom_gland</tissue>
    </source>
</reference>
<dbReference type="Pfam" id="PF25382">
    <property type="entry name" value="PH_CERK"/>
    <property type="match status" value="1"/>
</dbReference>
<feature type="domain" description="Ceramide kinase PH" evidence="1">
    <location>
        <begin position="14"/>
        <end position="87"/>
    </location>
</feature>
<protein>
    <recommendedName>
        <fullName evidence="1">Ceramide kinase PH domain-containing protein</fullName>
    </recommendedName>
</protein>
<name>A0A2D4GF08_MICCO</name>
<dbReference type="EMBL" id="IACJ01121144">
    <property type="protein sequence ID" value="LAA58327.1"/>
    <property type="molecule type" value="Transcribed_RNA"/>
</dbReference>
<dbReference type="InterPro" id="IPR057465">
    <property type="entry name" value="CERK_PH"/>
</dbReference>
<proteinExistence type="predicted"/>
<sequence>MGERSIPAGRGTQLISLLVLEQRAQQVTLDRELGLLAWRSLEPQPRRGRENYAVPISEIIAVEEKEREAKQSQPGRWQKIAKPHAFTGKENKPLFSANSFKIINMLA</sequence>
<accession>A0A2D4GF08</accession>